<dbReference type="SUPFAM" id="SSF52113">
    <property type="entry name" value="BRCT domain"/>
    <property type="match status" value="1"/>
</dbReference>
<reference evidence="39" key="1">
    <citation type="journal article" date="2013" name="Genome Biol.">
        <title>Draft genome of the mountain pine beetle, Dendroctonus ponderosae Hopkins, a major forest pest.</title>
        <authorList>
            <person name="Keeling C.I."/>
            <person name="Yuen M.M."/>
            <person name="Liao N.Y."/>
            <person name="Docking T.R."/>
            <person name="Chan S.K."/>
            <person name="Taylor G.A."/>
            <person name="Palmquist D.L."/>
            <person name="Jackman S.D."/>
            <person name="Nguyen A."/>
            <person name="Li M."/>
            <person name="Henderson H."/>
            <person name="Janes J.K."/>
            <person name="Zhao Y."/>
            <person name="Pandoh P."/>
            <person name="Moore R."/>
            <person name="Sperling F.A."/>
            <person name="Huber D.P."/>
            <person name="Birol I."/>
            <person name="Jones S.J."/>
            <person name="Bohlmann J."/>
        </authorList>
    </citation>
    <scope>NUCLEOTIDE SEQUENCE</scope>
</reference>
<dbReference type="Gene3D" id="1.10.20.130">
    <property type="match status" value="1"/>
</dbReference>
<dbReference type="InterPro" id="IPR008893">
    <property type="entry name" value="WGR_domain"/>
</dbReference>
<keyword evidence="15" id="KW-0013">ADP-ribosylation</keyword>
<dbReference type="InterPro" id="IPR036420">
    <property type="entry name" value="BRCT_dom_sf"/>
</dbReference>
<name>A0AAR5QBX0_DENPD</name>
<dbReference type="CDD" id="cd08001">
    <property type="entry name" value="WGR_PARP1_like"/>
    <property type="match status" value="1"/>
</dbReference>
<dbReference type="PANTHER" id="PTHR10459">
    <property type="entry name" value="DNA LIGASE"/>
    <property type="match status" value="1"/>
</dbReference>
<dbReference type="PROSITE" id="PS51977">
    <property type="entry name" value="WGR"/>
    <property type="match status" value="1"/>
</dbReference>
<dbReference type="GO" id="GO:0045087">
    <property type="term" value="P:innate immune response"/>
    <property type="evidence" value="ECO:0007669"/>
    <property type="project" value="UniProtKB-KW"/>
</dbReference>
<dbReference type="GeneID" id="109544770"/>
<dbReference type="SUPFAM" id="SSF56399">
    <property type="entry name" value="ADP-ribosylation"/>
    <property type="match status" value="1"/>
</dbReference>
<evidence type="ECO:0000256" key="1">
    <source>
        <dbReference type="ARBA" id="ARBA00004286"/>
    </source>
</evidence>
<evidence type="ECO:0000259" key="35">
    <source>
        <dbReference type="PROSITE" id="PS51059"/>
    </source>
</evidence>
<evidence type="ECO:0000256" key="27">
    <source>
        <dbReference type="ARBA" id="ARBA00033987"/>
    </source>
</evidence>
<evidence type="ECO:0000256" key="28">
    <source>
        <dbReference type="ARBA" id="ARBA00048241"/>
    </source>
</evidence>
<evidence type="ECO:0000256" key="12">
    <source>
        <dbReference type="ARBA" id="ARBA00022695"/>
    </source>
</evidence>
<sequence length="989" mass="112389">MSSVDLPFRAEYSKSSRAKCKGCKQPIEQAVLRMATLTQSPFHDGKQANWFHFDCFFTKQKINTTDDIDNFESLRIEDQDRIKANVGALAAIVPDAKAKGRKRPADKEATKAKKLALKDYTIQYAKSSRSVCRGCEQKIMKDDIRVSKKEHDSDVSRQVGGIDQWHHLACFAQLRSELGFFESADKIPGFQGLSKEDQTQAKKTIPAIKQEEIPEIKKIKIEDDPLDEEYREQNKIMFNFRDQLKEVPKNELRLLLQSNNQEIPKGLESLYDRISDIMTFGALQPCKECKDGQLIFGKAGYTCTGNLSEWAKCTVVTKEPERTKFVVPKQLKESHPFLKKYRYVARKRVIKDAKPSVSVKKEAKDEVDGPPKVTRALPALYDMEFVILGHPKRGKDVLKKNILALGGKVVTRIHETNMAIIADVEMVEKMGVKMQQARDEEVHIVSEDFVDEAKNNAGKIPELIIKKCICSWGSDPKEKLPIPSSKSALKSKSRFTSNVPSKITLKLKGGSAVDSDSELADVAHVYEDQEKQKWTVVLGLTDVQKNKNSYYKLQLLKADRKDAFWLYRGWGRIGTTIGGDKTEKLNGLHEAQDLFRQLYEEKSGNQWDERDHFVKVPGKMYPIDIDYGNDKLENLDIVQSDSKLPKQVQNLLKLIFDVNQMKKLMLEFELDTEKMPLGKLSKNQMQKAYTVLTELQSIIDKENNPNKLIEATNRFYTLIPHSFGVDEVPILKDKETIKQKIDMLDSLMEMEIAYNLMKASGGEHTVDSYYNQLNTEIDILDRESEEFAIIHEYVKNTHAATHSNYQLEVEDVYVVKREGEFKRYKPFRKLHNRKLLWHGSRTTNFAGILSQGLRIAPPEAPSTGYMFGKGVYFADMVSKSANYCCASPKDPSGLLLLCEVALGNMLEKTQAEYIEKPPKGHHSVKGLGATHPDPNLVKKIDDVEVPVGKGVPAAGVKGSTLLYNEYIVYDVAQVHIKYLLKLKFKYVFS</sequence>
<accession>A0AAR5QBX0</accession>
<keyword evidence="23 32" id="KW-0539">Nucleus</keyword>
<feature type="domain" description="PARP catalytic" evidence="35">
    <location>
        <begin position="764"/>
        <end position="989"/>
    </location>
</feature>
<keyword evidence="13 32" id="KW-0479">Metal-binding</keyword>
<dbReference type="SMART" id="SM01335">
    <property type="entry name" value="PADR1"/>
    <property type="match status" value="1"/>
</dbReference>
<organism evidence="38 39">
    <name type="scientific">Dendroctonus ponderosae</name>
    <name type="common">Mountain pine beetle</name>
    <dbReference type="NCBI Taxonomy" id="77166"/>
    <lineage>
        <taxon>Eukaryota</taxon>
        <taxon>Metazoa</taxon>
        <taxon>Ecdysozoa</taxon>
        <taxon>Arthropoda</taxon>
        <taxon>Hexapoda</taxon>
        <taxon>Insecta</taxon>
        <taxon>Pterygota</taxon>
        <taxon>Neoptera</taxon>
        <taxon>Endopterygota</taxon>
        <taxon>Coleoptera</taxon>
        <taxon>Polyphaga</taxon>
        <taxon>Cucujiformia</taxon>
        <taxon>Curculionidae</taxon>
        <taxon>Scolytinae</taxon>
        <taxon>Dendroctonus</taxon>
    </lineage>
</organism>
<feature type="domain" description="PARP alpha-helical" evidence="36">
    <location>
        <begin position="641"/>
        <end position="758"/>
    </location>
</feature>
<dbReference type="CDD" id="cd17747">
    <property type="entry name" value="BRCT_PARP1"/>
    <property type="match status" value="1"/>
</dbReference>
<evidence type="ECO:0000256" key="16">
    <source>
        <dbReference type="ARBA" id="ARBA00022771"/>
    </source>
</evidence>
<dbReference type="PIRSF" id="PIRSF000489">
    <property type="entry name" value="NAD_ADPRT"/>
    <property type="match status" value="1"/>
</dbReference>
<keyword evidence="5" id="KW-0158">Chromosome</keyword>
<dbReference type="GO" id="GO:0006302">
    <property type="term" value="P:double-strand break repair"/>
    <property type="evidence" value="ECO:0007669"/>
    <property type="project" value="TreeGrafter"/>
</dbReference>
<dbReference type="GO" id="GO:0008270">
    <property type="term" value="F:zinc ion binding"/>
    <property type="evidence" value="ECO:0007669"/>
    <property type="project" value="UniProtKB-KW"/>
</dbReference>
<dbReference type="Pfam" id="PF00645">
    <property type="entry name" value="zf-PARP"/>
    <property type="match status" value="2"/>
</dbReference>
<dbReference type="SUPFAM" id="SSF142921">
    <property type="entry name" value="WGR domain-like"/>
    <property type="match status" value="1"/>
</dbReference>
<dbReference type="GO" id="GO:0016779">
    <property type="term" value="F:nucleotidyltransferase activity"/>
    <property type="evidence" value="ECO:0007669"/>
    <property type="project" value="UniProtKB-KW"/>
</dbReference>
<dbReference type="SMART" id="SM00292">
    <property type="entry name" value="BRCT"/>
    <property type="match status" value="1"/>
</dbReference>
<dbReference type="PROSITE" id="PS50172">
    <property type="entry name" value="BRCT"/>
    <property type="match status" value="1"/>
</dbReference>
<dbReference type="Gene3D" id="3.30.1740.10">
    <property type="entry name" value="Zinc finger, PARP-type"/>
    <property type="match status" value="2"/>
</dbReference>
<dbReference type="InterPro" id="IPR001510">
    <property type="entry name" value="Znf_PARP"/>
</dbReference>
<proteinExistence type="inferred from homology"/>
<dbReference type="InterPro" id="IPR008288">
    <property type="entry name" value="PARP"/>
</dbReference>
<dbReference type="Pfam" id="PF21728">
    <property type="entry name" value="PADR1_N"/>
    <property type="match status" value="1"/>
</dbReference>
<keyword evidence="22" id="KW-0804">Transcription</keyword>
<dbReference type="Gene3D" id="2.20.25.630">
    <property type="match status" value="1"/>
</dbReference>
<keyword evidence="16" id="KW-0863">Zinc-finger</keyword>
<keyword evidence="21 32" id="KW-0238">DNA-binding</keyword>
<dbReference type="PROSITE" id="PS50064">
    <property type="entry name" value="ZF_PARP_2"/>
    <property type="match status" value="2"/>
</dbReference>
<evidence type="ECO:0000256" key="20">
    <source>
        <dbReference type="ARBA" id="ARBA00023027"/>
    </source>
</evidence>
<evidence type="ECO:0000256" key="30">
    <source>
        <dbReference type="ARBA" id="ARBA00048575"/>
    </source>
</evidence>
<feature type="domain" description="PARP-type" evidence="33">
    <location>
        <begin position="8"/>
        <end position="90"/>
    </location>
</feature>
<dbReference type="GO" id="GO:0005730">
    <property type="term" value="C:nucleolus"/>
    <property type="evidence" value="ECO:0007669"/>
    <property type="project" value="UniProtKB-SubCell"/>
</dbReference>
<dbReference type="Proteomes" id="UP000019118">
    <property type="component" value="Unassembled WGS sequence"/>
</dbReference>
<feature type="domain" description="BRCT" evidence="34">
    <location>
        <begin position="375"/>
        <end position="452"/>
    </location>
</feature>
<evidence type="ECO:0000256" key="17">
    <source>
        <dbReference type="ARBA" id="ARBA00022833"/>
    </source>
</evidence>
<evidence type="ECO:0000313" key="38">
    <source>
        <dbReference type="EnsemblMetazoa" id="XP_019770661.1"/>
    </source>
</evidence>
<keyword evidence="12" id="KW-0548">Nucleotidyltransferase</keyword>
<evidence type="ECO:0000256" key="31">
    <source>
        <dbReference type="ARBA" id="ARBA00071874"/>
    </source>
</evidence>
<keyword evidence="10 32" id="KW-0328">Glycosyltransferase</keyword>
<evidence type="ECO:0000259" key="33">
    <source>
        <dbReference type="PROSITE" id="PS50064"/>
    </source>
</evidence>
<reference evidence="38" key="2">
    <citation type="submission" date="2024-08" db="UniProtKB">
        <authorList>
            <consortium name="EnsemblMetazoa"/>
        </authorList>
    </citation>
    <scope>IDENTIFICATION</scope>
</reference>
<dbReference type="InterPro" id="IPR038650">
    <property type="entry name" value="PADR1_C_dom_sf"/>
</dbReference>
<keyword evidence="14" id="KW-0677">Repeat</keyword>
<evidence type="ECO:0000256" key="7">
    <source>
        <dbReference type="ARBA" id="ARBA00022499"/>
    </source>
</evidence>
<evidence type="ECO:0000256" key="24">
    <source>
        <dbReference type="ARBA" id="ARBA00024159"/>
    </source>
</evidence>
<comment type="catalytic activity">
    <reaction evidence="28">
        <text>L-histidyl-[protein] + NAD(+) = N(tele)-(ADP-D-ribosyl)-L-histidyl-[protein] + nicotinamide + H(+)</text>
        <dbReference type="Rhea" id="RHEA:72071"/>
        <dbReference type="Rhea" id="RHEA-COMP:9745"/>
        <dbReference type="Rhea" id="RHEA-COMP:18085"/>
        <dbReference type="ChEBI" id="CHEBI:15378"/>
        <dbReference type="ChEBI" id="CHEBI:17154"/>
        <dbReference type="ChEBI" id="CHEBI:29979"/>
        <dbReference type="ChEBI" id="CHEBI:57540"/>
        <dbReference type="ChEBI" id="CHEBI:191398"/>
    </reaction>
    <physiologicalReaction direction="left-to-right" evidence="28">
        <dbReference type="Rhea" id="RHEA:72072"/>
    </physiologicalReaction>
</comment>
<comment type="similarity">
    <text evidence="26">Belongs to the ARTD/PARP family.</text>
</comment>
<evidence type="ECO:0000256" key="4">
    <source>
        <dbReference type="ARBA" id="ARBA00012020"/>
    </source>
</evidence>
<evidence type="ECO:0000256" key="22">
    <source>
        <dbReference type="ARBA" id="ARBA00023163"/>
    </source>
</evidence>
<evidence type="ECO:0000256" key="21">
    <source>
        <dbReference type="ARBA" id="ARBA00023125"/>
    </source>
</evidence>
<keyword evidence="6" id="KW-0963">Cytoplasm</keyword>
<keyword evidence="18" id="KW-0391">Immunity</keyword>
<evidence type="ECO:0000256" key="19">
    <source>
        <dbReference type="ARBA" id="ARBA00023015"/>
    </source>
</evidence>
<keyword evidence="17 32" id="KW-0862">Zinc</keyword>
<dbReference type="GO" id="GO:1990404">
    <property type="term" value="F:NAD+-protein mono-ADP-ribosyltransferase activity"/>
    <property type="evidence" value="ECO:0007669"/>
    <property type="project" value="TreeGrafter"/>
</dbReference>
<evidence type="ECO:0000256" key="3">
    <source>
        <dbReference type="ARBA" id="ARBA00004604"/>
    </source>
</evidence>
<evidence type="ECO:0000256" key="8">
    <source>
        <dbReference type="ARBA" id="ARBA00022533"/>
    </source>
</evidence>
<dbReference type="Pfam" id="PF02877">
    <property type="entry name" value="PARP_reg"/>
    <property type="match status" value="1"/>
</dbReference>
<dbReference type="Pfam" id="PF05406">
    <property type="entry name" value="WGR"/>
    <property type="match status" value="1"/>
</dbReference>
<dbReference type="EnsemblMetazoa" id="XM_019915102.1">
    <property type="protein sequence ID" value="XP_019770661.1"/>
    <property type="gene ID" value="LOC109544770"/>
</dbReference>
<evidence type="ECO:0000256" key="5">
    <source>
        <dbReference type="ARBA" id="ARBA00022454"/>
    </source>
</evidence>
<dbReference type="InterPro" id="IPR012317">
    <property type="entry name" value="Poly(ADP-ribose)pol_cat_dom"/>
</dbReference>
<evidence type="ECO:0000256" key="10">
    <source>
        <dbReference type="ARBA" id="ARBA00022676"/>
    </source>
</evidence>
<keyword evidence="7" id="KW-1017">Isopeptide bond</keyword>
<dbReference type="InterPro" id="IPR036616">
    <property type="entry name" value="Poly(ADP-ribose)pol_reg_dom_sf"/>
</dbReference>
<dbReference type="AlphaFoldDB" id="A0AAR5QBX0"/>
<dbReference type="PROSITE" id="PS51059">
    <property type="entry name" value="PARP_CATALYTIC"/>
    <property type="match status" value="1"/>
</dbReference>
<evidence type="ECO:0000256" key="11">
    <source>
        <dbReference type="ARBA" id="ARBA00022679"/>
    </source>
</evidence>
<dbReference type="EC" id="2.4.2.30" evidence="4 32"/>
<keyword evidence="39" id="KW-1185">Reference proteome</keyword>
<dbReference type="InterPro" id="IPR012982">
    <property type="entry name" value="PARP1-like_PADR1_Zn_ribbon"/>
</dbReference>
<comment type="catalytic activity">
    <reaction evidence="30">
        <text>L-seryl-[protein] + NAD(+) = O-(ADP-D-ribosyl)-L-seryl-[protein] + nicotinamide + H(+)</text>
        <dbReference type="Rhea" id="RHEA:58232"/>
        <dbReference type="Rhea" id="RHEA-COMP:9863"/>
        <dbReference type="Rhea" id="RHEA-COMP:15091"/>
        <dbReference type="ChEBI" id="CHEBI:15378"/>
        <dbReference type="ChEBI" id="CHEBI:17154"/>
        <dbReference type="ChEBI" id="CHEBI:29999"/>
        <dbReference type="ChEBI" id="CHEBI:57540"/>
        <dbReference type="ChEBI" id="CHEBI:142556"/>
    </reaction>
    <physiologicalReaction direction="left-to-right" evidence="30">
        <dbReference type="Rhea" id="RHEA:58233"/>
    </physiologicalReaction>
</comment>
<evidence type="ECO:0000256" key="23">
    <source>
        <dbReference type="ARBA" id="ARBA00023242"/>
    </source>
</evidence>
<evidence type="ECO:0000256" key="2">
    <source>
        <dbReference type="ARBA" id="ARBA00004514"/>
    </source>
</evidence>
<evidence type="ECO:0000256" key="13">
    <source>
        <dbReference type="ARBA" id="ARBA00022723"/>
    </source>
</evidence>
<dbReference type="PANTHER" id="PTHR10459:SF112">
    <property type="entry name" value="POLY [ADP-RIBOSE] POLYMERASE 1"/>
    <property type="match status" value="1"/>
</dbReference>
<evidence type="ECO:0000256" key="26">
    <source>
        <dbReference type="ARBA" id="ARBA00024347"/>
    </source>
</evidence>
<keyword evidence="11 32" id="KW-0808">Transferase</keyword>
<comment type="catalytic activity">
    <reaction evidence="25">
        <text>L-aspartyl-[protein] + NAD(+) = 4-O-(ADP-D-ribosyl)-L-aspartyl-[protein] + nicotinamide</text>
        <dbReference type="Rhea" id="RHEA:54424"/>
        <dbReference type="Rhea" id="RHEA-COMP:9867"/>
        <dbReference type="Rhea" id="RHEA-COMP:13832"/>
        <dbReference type="ChEBI" id="CHEBI:17154"/>
        <dbReference type="ChEBI" id="CHEBI:29961"/>
        <dbReference type="ChEBI" id="CHEBI:57540"/>
        <dbReference type="ChEBI" id="CHEBI:138102"/>
    </reaction>
    <physiologicalReaction direction="left-to-right" evidence="25">
        <dbReference type="Rhea" id="RHEA:54425"/>
    </physiologicalReaction>
</comment>
<dbReference type="InterPro" id="IPR036930">
    <property type="entry name" value="WGR_dom_sf"/>
</dbReference>
<dbReference type="PROSITE" id="PS51060">
    <property type="entry name" value="PARP_ALPHA_HD"/>
    <property type="match status" value="1"/>
</dbReference>
<keyword evidence="9" id="KW-0399">Innate immunity</keyword>
<keyword evidence="20 32" id="KW-0520">NAD</keyword>
<evidence type="ECO:0000256" key="32">
    <source>
        <dbReference type="PIRNR" id="PIRNR000489"/>
    </source>
</evidence>
<comment type="subcellular location">
    <subcellularLocation>
        <location evidence="1">Chromosome</location>
    </subcellularLocation>
    <subcellularLocation>
        <location evidence="2">Cytoplasm</location>
        <location evidence="2">Cytosol</location>
    </subcellularLocation>
    <subcellularLocation>
        <location evidence="3">Nucleus</location>
        <location evidence="3">Nucleolus</location>
    </subcellularLocation>
</comment>
<protein>
    <recommendedName>
        <fullName evidence="31 32">Poly [ADP-ribose] polymerase</fullName>
        <ecNumber evidence="4 32">2.4.2.30</ecNumber>
    </recommendedName>
</protein>
<dbReference type="FunFam" id="1.20.142.10:FF:000001">
    <property type="entry name" value="Poly [ADP-ribose] polymerase"/>
    <property type="match status" value="1"/>
</dbReference>
<evidence type="ECO:0000256" key="9">
    <source>
        <dbReference type="ARBA" id="ARBA00022588"/>
    </source>
</evidence>
<dbReference type="SMART" id="SM00773">
    <property type="entry name" value="WGR"/>
    <property type="match status" value="1"/>
</dbReference>
<evidence type="ECO:0000256" key="15">
    <source>
        <dbReference type="ARBA" id="ARBA00022765"/>
    </source>
</evidence>
<evidence type="ECO:0000256" key="6">
    <source>
        <dbReference type="ARBA" id="ARBA00022490"/>
    </source>
</evidence>
<dbReference type="GO" id="GO:0051287">
    <property type="term" value="F:NAD binding"/>
    <property type="evidence" value="ECO:0007669"/>
    <property type="project" value="UniProtKB-UniRule"/>
</dbReference>
<feature type="domain" description="WGR" evidence="37">
    <location>
        <begin position="522"/>
        <end position="620"/>
    </location>
</feature>
<dbReference type="Gene3D" id="3.90.228.10">
    <property type="match status" value="1"/>
</dbReference>
<dbReference type="Gene3D" id="3.40.50.10190">
    <property type="entry name" value="BRCT domain"/>
    <property type="match status" value="1"/>
</dbReference>
<evidence type="ECO:0000259" key="34">
    <source>
        <dbReference type="PROSITE" id="PS50172"/>
    </source>
</evidence>
<dbReference type="FunFam" id="2.20.25.630:FF:000001">
    <property type="entry name" value="Poly [ADP-ribose] polymerase"/>
    <property type="match status" value="1"/>
</dbReference>
<dbReference type="InterPro" id="IPR001357">
    <property type="entry name" value="BRCT_dom"/>
</dbReference>
<dbReference type="KEGG" id="dpa:109544770"/>
<comment type="catalytic activity">
    <reaction evidence="27 32">
        <text>NAD(+) + (ADP-D-ribosyl)n-acceptor = nicotinamide + (ADP-D-ribosyl)n+1-acceptor + H(+).</text>
        <dbReference type="EC" id="2.4.2.30"/>
    </reaction>
</comment>
<dbReference type="GO" id="GO:0005829">
    <property type="term" value="C:cytosol"/>
    <property type="evidence" value="ECO:0007669"/>
    <property type="project" value="UniProtKB-SubCell"/>
</dbReference>
<dbReference type="GO" id="GO:0003950">
    <property type="term" value="F:NAD+ poly-ADP-ribosyltransferase activity"/>
    <property type="evidence" value="ECO:0007669"/>
    <property type="project" value="UniProtKB-UniRule"/>
</dbReference>
<dbReference type="SUPFAM" id="SSF47587">
    <property type="entry name" value="Domain of poly(ADP-ribose) polymerase"/>
    <property type="match status" value="1"/>
</dbReference>
<dbReference type="SUPFAM" id="SSF57716">
    <property type="entry name" value="Glucocorticoid receptor-like (DNA-binding domain)"/>
    <property type="match status" value="2"/>
</dbReference>
<evidence type="ECO:0000256" key="29">
    <source>
        <dbReference type="ARBA" id="ARBA00048339"/>
    </source>
</evidence>
<feature type="domain" description="PARP-type" evidence="33">
    <location>
        <begin position="120"/>
        <end position="209"/>
    </location>
</feature>
<dbReference type="InterPro" id="IPR036957">
    <property type="entry name" value="Znf_PARP_sf"/>
</dbReference>
<evidence type="ECO:0000256" key="25">
    <source>
        <dbReference type="ARBA" id="ARBA00024164"/>
    </source>
</evidence>
<dbReference type="GO" id="GO:0003677">
    <property type="term" value="F:DNA binding"/>
    <property type="evidence" value="ECO:0007669"/>
    <property type="project" value="UniProtKB-UniRule"/>
</dbReference>
<dbReference type="Gene3D" id="1.20.142.10">
    <property type="entry name" value="Poly(ADP-ribose) polymerase, regulatory domain"/>
    <property type="match status" value="1"/>
</dbReference>
<evidence type="ECO:0000259" key="36">
    <source>
        <dbReference type="PROSITE" id="PS51060"/>
    </source>
</evidence>
<dbReference type="FunFam" id="3.90.228.10:FF:000002">
    <property type="entry name" value="Poly [ADP-ribose] polymerase"/>
    <property type="match status" value="1"/>
</dbReference>
<evidence type="ECO:0000256" key="18">
    <source>
        <dbReference type="ARBA" id="ARBA00022859"/>
    </source>
</evidence>
<dbReference type="GO" id="GO:0005694">
    <property type="term" value="C:chromosome"/>
    <property type="evidence" value="ECO:0007669"/>
    <property type="project" value="UniProtKB-SubCell"/>
</dbReference>
<keyword evidence="19" id="KW-0805">Transcription regulation</keyword>
<dbReference type="InterPro" id="IPR004102">
    <property type="entry name" value="Poly(ADP-ribose)pol_reg_dom"/>
</dbReference>
<dbReference type="Pfam" id="PF00644">
    <property type="entry name" value="PARP"/>
    <property type="match status" value="1"/>
</dbReference>
<dbReference type="CDD" id="cd01437">
    <property type="entry name" value="parp_like"/>
    <property type="match status" value="1"/>
</dbReference>
<dbReference type="CTD" id="142"/>
<evidence type="ECO:0000256" key="14">
    <source>
        <dbReference type="ARBA" id="ARBA00022737"/>
    </source>
</evidence>
<dbReference type="InterPro" id="IPR049296">
    <property type="entry name" value="PARP1-like_PADR1_N"/>
</dbReference>
<dbReference type="Pfam" id="PF08063">
    <property type="entry name" value="Zn_ribbon_PADR1"/>
    <property type="match status" value="1"/>
</dbReference>
<dbReference type="InterPro" id="IPR050800">
    <property type="entry name" value="ARTD/PARP"/>
</dbReference>
<keyword evidence="8" id="KW-0021">Allosteric enzyme</keyword>
<evidence type="ECO:0000313" key="39">
    <source>
        <dbReference type="Proteomes" id="UP000019118"/>
    </source>
</evidence>
<dbReference type="SMART" id="SM01336">
    <property type="entry name" value="zf-PARP"/>
    <property type="match status" value="2"/>
</dbReference>
<comment type="catalytic activity">
    <reaction evidence="29">
        <text>L-tyrosyl-[protein] + NAD(+) = O-(ADP-D-ribosyl)-L-tyrosyl-[protein] + nicotinamide + H(+)</text>
        <dbReference type="Rhea" id="RHEA:58236"/>
        <dbReference type="Rhea" id="RHEA-COMP:10136"/>
        <dbReference type="Rhea" id="RHEA-COMP:15092"/>
        <dbReference type="ChEBI" id="CHEBI:15378"/>
        <dbReference type="ChEBI" id="CHEBI:17154"/>
        <dbReference type="ChEBI" id="CHEBI:46858"/>
        <dbReference type="ChEBI" id="CHEBI:57540"/>
        <dbReference type="ChEBI" id="CHEBI:142557"/>
    </reaction>
    <physiologicalReaction direction="left-to-right" evidence="29">
        <dbReference type="Rhea" id="RHEA:58237"/>
    </physiologicalReaction>
</comment>
<dbReference type="PROSITE" id="PS52007">
    <property type="entry name" value="PADR1"/>
    <property type="match status" value="1"/>
</dbReference>
<comment type="catalytic activity">
    <reaction evidence="24">
        <text>L-glutamyl-[protein] + NAD(+) = 5-O-(ADP-D-ribosyl)-L-glutamyl-[protein] + nicotinamide</text>
        <dbReference type="Rhea" id="RHEA:58224"/>
        <dbReference type="Rhea" id="RHEA-COMP:10208"/>
        <dbReference type="Rhea" id="RHEA-COMP:15089"/>
        <dbReference type="ChEBI" id="CHEBI:17154"/>
        <dbReference type="ChEBI" id="CHEBI:29973"/>
        <dbReference type="ChEBI" id="CHEBI:57540"/>
        <dbReference type="ChEBI" id="CHEBI:142540"/>
    </reaction>
    <physiologicalReaction direction="left-to-right" evidence="24">
        <dbReference type="Rhea" id="RHEA:58225"/>
    </physiologicalReaction>
</comment>
<evidence type="ECO:0000259" key="37">
    <source>
        <dbReference type="PROSITE" id="PS51977"/>
    </source>
</evidence>
<dbReference type="GO" id="GO:0070212">
    <property type="term" value="P:protein poly-ADP-ribosylation"/>
    <property type="evidence" value="ECO:0007669"/>
    <property type="project" value="TreeGrafter"/>
</dbReference>